<proteinExistence type="predicted"/>
<evidence type="ECO:0000259" key="2">
    <source>
        <dbReference type="Pfam" id="PF13340"/>
    </source>
</evidence>
<dbReference type="InterPro" id="IPR052909">
    <property type="entry name" value="Transposase_6_like"/>
</dbReference>
<protein>
    <recommendedName>
        <fullName evidence="2">Insertion element IS402-like domain-containing protein</fullName>
    </recommendedName>
</protein>
<feature type="domain" description="Insertion element IS402-like" evidence="2">
    <location>
        <begin position="17"/>
        <end position="61"/>
    </location>
</feature>
<organism evidence="3 4">
    <name type="scientific">Streptomyces kronopolitis</name>
    <dbReference type="NCBI Taxonomy" id="1612435"/>
    <lineage>
        <taxon>Bacteria</taxon>
        <taxon>Bacillati</taxon>
        <taxon>Actinomycetota</taxon>
        <taxon>Actinomycetes</taxon>
        <taxon>Kitasatosporales</taxon>
        <taxon>Streptomycetaceae</taxon>
        <taxon>Streptomyces</taxon>
    </lineage>
</organism>
<dbReference type="PANTHER" id="PTHR46637">
    <property type="entry name" value="TIS1421-TRANSPOSASE PROTEIN A"/>
    <property type="match status" value="1"/>
</dbReference>
<dbReference type="RefSeq" id="WP_268240284.1">
    <property type="nucleotide sequence ID" value="NZ_BMND01000015.1"/>
</dbReference>
<sequence length="186" mass="20837">MCGGPGEFGELVCPRCQAVYRLRFRARTGVPWRDVPAEYGPWGRGYDLFRQWQRNDTWRLILTRLQSLADAAGAIVWDLSVGSAVCGAHQHAAGAGSVETGSSSNRYWRRLVCPASGRDGRVSVPIGCGPTRAYASRKNRAYLRRRGIRCTIPEKPDHARNRQQLGSRSGRPPRFDPADYRERHAV</sequence>
<gene>
    <name evidence="3" type="ORF">GCM10012285_37350</name>
</gene>
<feature type="region of interest" description="Disordered" evidence="1">
    <location>
        <begin position="153"/>
        <end position="186"/>
    </location>
</feature>
<dbReference type="EMBL" id="BMND01000015">
    <property type="protein sequence ID" value="GGN49333.1"/>
    <property type="molecule type" value="Genomic_DNA"/>
</dbReference>
<evidence type="ECO:0000313" key="4">
    <source>
        <dbReference type="Proteomes" id="UP000600080"/>
    </source>
</evidence>
<feature type="compositionally biased region" description="Basic and acidic residues" evidence="1">
    <location>
        <begin position="173"/>
        <end position="186"/>
    </location>
</feature>
<comment type="caution">
    <text evidence="3">The sequence shown here is derived from an EMBL/GenBank/DDBJ whole genome shotgun (WGS) entry which is preliminary data.</text>
</comment>
<dbReference type="GeneID" id="301549466"/>
<dbReference type="Proteomes" id="UP000600080">
    <property type="component" value="Unassembled WGS sequence"/>
</dbReference>
<keyword evidence="4" id="KW-1185">Reference proteome</keyword>
<evidence type="ECO:0000313" key="3">
    <source>
        <dbReference type="EMBL" id="GGN49333.1"/>
    </source>
</evidence>
<evidence type="ECO:0000256" key="1">
    <source>
        <dbReference type="SAM" id="MobiDB-lite"/>
    </source>
</evidence>
<accession>A0ABQ2JL00</accession>
<dbReference type="Pfam" id="PF13340">
    <property type="entry name" value="DUF4096"/>
    <property type="match status" value="1"/>
</dbReference>
<dbReference type="InterPro" id="IPR025161">
    <property type="entry name" value="IS402-like_dom"/>
</dbReference>
<dbReference type="PANTHER" id="PTHR46637:SF1">
    <property type="entry name" value="BLL5188 PROTEIN"/>
    <property type="match status" value="1"/>
</dbReference>
<name>A0ABQ2JL00_9ACTN</name>
<reference evidence="4" key="1">
    <citation type="journal article" date="2019" name="Int. J. Syst. Evol. Microbiol.">
        <title>The Global Catalogue of Microorganisms (GCM) 10K type strain sequencing project: providing services to taxonomists for standard genome sequencing and annotation.</title>
        <authorList>
            <consortium name="The Broad Institute Genomics Platform"/>
            <consortium name="The Broad Institute Genome Sequencing Center for Infectious Disease"/>
            <person name="Wu L."/>
            <person name="Ma J."/>
        </authorList>
    </citation>
    <scope>NUCLEOTIDE SEQUENCE [LARGE SCALE GENOMIC DNA]</scope>
    <source>
        <strain evidence="4">CGMCC 4.7323</strain>
    </source>
</reference>